<dbReference type="CDD" id="cd00761">
    <property type="entry name" value="Glyco_tranf_GTA_type"/>
    <property type="match status" value="1"/>
</dbReference>
<feature type="domain" description="Glycosyltransferase 2-like" evidence="1">
    <location>
        <begin position="11"/>
        <end position="144"/>
    </location>
</feature>
<reference evidence="3 5" key="2">
    <citation type="journal article" date="2018" name="Syst. Appl. Microbiol.">
        <title>Flavobacterium circumlabens sp. nov. and Flavobacterium cupreum sp. nov., two psychrotrophic species isolated from Antarctic environmental samples.</title>
        <authorList>
            <person name="Kralova S."/>
            <person name="Busse H.J."/>
            <person name="Svec P."/>
            <person name="Maslanova I."/>
            <person name="Stankova E."/>
            <person name="Bartak M."/>
            <person name="Sedlacek I."/>
        </authorList>
    </citation>
    <scope>NUCLEOTIDE SEQUENCE [LARGE SCALE GENOMIC DNA]</scope>
    <source>
        <strain evidence="3 5">CCM 8828</strain>
    </source>
</reference>
<evidence type="ECO:0000313" key="5">
    <source>
        <dbReference type="Proteomes" id="UP000298340"/>
    </source>
</evidence>
<dbReference type="PANTHER" id="PTHR43685:SF11">
    <property type="entry name" value="GLYCOSYLTRANSFERASE TAGX-RELATED"/>
    <property type="match status" value="1"/>
</dbReference>
<accession>A0A4Y7UA39</accession>
<dbReference type="RefSeq" id="WP_132036292.1">
    <property type="nucleotide sequence ID" value="NZ_QWDN01000005.1"/>
</dbReference>
<reference evidence="2" key="3">
    <citation type="submission" date="2019-03" db="EMBL/GenBank/DDBJ databases">
        <authorList>
            <person name="Whitman W."/>
            <person name="Huntemann M."/>
            <person name="Clum A."/>
            <person name="Pillay M."/>
            <person name="Palaniappan K."/>
            <person name="Varghese N."/>
            <person name="Mikhailova N."/>
            <person name="Stamatis D."/>
            <person name="Reddy T."/>
            <person name="Daum C."/>
            <person name="Shapiro N."/>
            <person name="Ivanova N."/>
            <person name="Kyrpides N."/>
            <person name="Woyke T."/>
        </authorList>
    </citation>
    <scope>NUCLEOTIDE SEQUENCE</scope>
    <source>
        <strain evidence="2">P5626</strain>
    </source>
</reference>
<dbReference type="EMBL" id="SLWA01000005">
    <property type="protein sequence ID" value="TCN56238.1"/>
    <property type="molecule type" value="Genomic_DNA"/>
</dbReference>
<proteinExistence type="predicted"/>
<protein>
    <submittedName>
        <fullName evidence="3">Glycosyltransferase family 2 protein</fullName>
    </submittedName>
    <submittedName>
        <fullName evidence="2">Glycosyltransferase involved in cell wall biosynthesis</fullName>
    </submittedName>
</protein>
<organism evidence="3 5">
    <name type="scientific">Flavobacterium circumlabens</name>
    <dbReference type="NCBI Taxonomy" id="2133765"/>
    <lineage>
        <taxon>Bacteria</taxon>
        <taxon>Pseudomonadati</taxon>
        <taxon>Bacteroidota</taxon>
        <taxon>Flavobacteriia</taxon>
        <taxon>Flavobacteriales</taxon>
        <taxon>Flavobacteriaceae</taxon>
        <taxon>Flavobacterium</taxon>
    </lineage>
</organism>
<dbReference type="Proteomes" id="UP000295270">
    <property type="component" value="Unassembled WGS sequence"/>
</dbReference>
<dbReference type="InterPro" id="IPR001173">
    <property type="entry name" value="Glyco_trans_2-like"/>
</dbReference>
<dbReference type="InterPro" id="IPR050834">
    <property type="entry name" value="Glycosyltransf_2"/>
</dbReference>
<dbReference type="Pfam" id="PF00535">
    <property type="entry name" value="Glycos_transf_2"/>
    <property type="match status" value="1"/>
</dbReference>
<dbReference type="PANTHER" id="PTHR43685">
    <property type="entry name" value="GLYCOSYLTRANSFERASE"/>
    <property type="match status" value="1"/>
</dbReference>
<dbReference type="AlphaFoldDB" id="A0A4Y7UA39"/>
<evidence type="ECO:0000313" key="3">
    <source>
        <dbReference type="EMBL" id="TEB43285.1"/>
    </source>
</evidence>
<dbReference type="OrthoDB" id="597270at2"/>
<keyword evidence="3" id="KW-0808">Transferase</keyword>
<dbReference type="EMBL" id="QWDN01000005">
    <property type="protein sequence ID" value="TEB43285.1"/>
    <property type="molecule type" value="Genomic_DNA"/>
</dbReference>
<name>A0A4Y7UA39_9FLAO</name>
<comment type="caution">
    <text evidence="3">The sequence shown here is derived from an EMBL/GenBank/DDBJ whole genome shotgun (WGS) entry which is preliminary data.</text>
</comment>
<gene>
    <name evidence="3" type="ORF">D0809_13990</name>
    <name evidence="2" type="ORF">EV142_10512</name>
</gene>
<reference evidence="2 4" key="1">
    <citation type="journal article" date="2015" name="Stand. Genomic Sci.">
        <title>Genomic Encyclopedia of Bacterial and Archaeal Type Strains, Phase III: the genomes of soil and plant-associated and newly described type strains.</title>
        <authorList>
            <person name="Whitman W.B."/>
            <person name="Woyke T."/>
            <person name="Klenk H.P."/>
            <person name="Zhou Y."/>
            <person name="Lilburn T.G."/>
            <person name="Beck B.J."/>
            <person name="De Vos P."/>
            <person name="Vandamme P."/>
            <person name="Eisen J.A."/>
            <person name="Garrity G."/>
            <person name="Hugenholtz P."/>
            <person name="Kyrpides N.C."/>
        </authorList>
    </citation>
    <scope>NUCLEOTIDE SEQUENCE [LARGE SCALE GENOMIC DNA]</scope>
    <source>
        <strain evidence="2 4">P5626</strain>
    </source>
</reference>
<dbReference type="GO" id="GO:0016740">
    <property type="term" value="F:transferase activity"/>
    <property type="evidence" value="ECO:0007669"/>
    <property type="project" value="UniProtKB-KW"/>
</dbReference>
<dbReference type="SUPFAM" id="SSF53448">
    <property type="entry name" value="Nucleotide-diphospho-sugar transferases"/>
    <property type="match status" value="1"/>
</dbReference>
<dbReference type="InterPro" id="IPR029044">
    <property type="entry name" value="Nucleotide-diphossugar_trans"/>
</dbReference>
<evidence type="ECO:0000313" key="2">
    <source>
        <dbReference type="EMBL" id="TCN56238.1"/>
    </source>
</evidence>
<evidence type="ECO:0000259" key="1">
    <source>
        <dbReference type="Pfam" id="PF00535"/>
    </source>
</evidence>
<keyword evidence="4" id="KW-1185">Reference proteome</keyword>
<dbReference type="Gene3D" id="3.90.550.10">
    <property type="entry name" value="Spore Coat Polysaccharide Biosynthesis Protein SpsA, Chain A"/>
    <property type="match status" value="1"/>
</dbReference>
<dbReference type="Proteomes" id="UP000298340">
    <property type="component" value="Unassembled WGS sequence"/>
</dbReference>
<sequence length="323" mass="37600">MINSANSPLVSVIIPTYNRYYSLHDTIEAALNQTYKNIEIIIVDDGSTDDTKNIVSTFGNKILYIKKEHTGQSDTRNVGLQYARGEIIAPLDSDDIWHTKYLEKSIEYMLEHKLDMFFSNWEHNLSNNYHVNIFPNFLNHKNIPNKGFYNFDYTEFRKLLLTDSIAPSSGLIIKKSSITFGWNAQVNIGDDWVLQLEMIFRNLNCRVGFTNEVFWKKNRDKTNISDGREGITFRKLHINDLNLILDNFNSYLDNDERDIINLKVIQNKILITYLMLCKGNIGIEMRQLAAHLVKEPQLFLIAVKKGVQKEITRKRHQFTISKN</sequence>
<evidence type="ECO:0000313" key="4">
    <source>
        <dbReference type="Proteomes" id="UP000295270"/>
    </source>
</evidence>